<dbReference type="InterPro" id="IPR036515">
    <property type="entry name" value="Transposase_17_sf"/>
</dbReference>
<dbReference type="Pfam" id="PF01797">
    <property type="entry name" value="Y1_Tnp"/>
    <property type="match status" value="1"/>
</dbReference>
<proteinExistence type="predicted"/>
<comment type="caution">
    <text evidence="2">The sequence shown here is derived from an EMBL/GenBank/DDBJ whole genome shotgun (WGS) entry which is preliminary data.</text>
</comment>
<dbReference type="PANTHER" id="PTHR33360">
    <property type="entry name" value="TRANSPOSASE FOR INSERTION SEQUENCE ELEMENT IS200"/>
    <property type="match status" value="1"/>
</dbReference>
<keyword evidence="3" id="KW-1185">Reference proteome</keyword>
<evidence type="ECO:0000259" key="1">
    <source>
        <dbReference type="Pfam" id="PF01797"/>
    </source>
</evidence>
<gene>
    <name evidence="2" type="ORF">J8TS2_33600</name>
</gene>
<organism evidence="2 3">
    <name type="scientific">Lederbergia ruris</name>
    <dbReference type="NCBI Taxonomy" id="217495"/>
    <lineage>
        <taxon>Bacteria</taxon>
        <taxon>Bacillati</taxon>
        <taxon>Bacillota</taxon>
        <taxon>Bacilli</taxon>
        <taxon>Bacillales</taxon>
        <taxon>Bacillaceae</taxon>
        <taxon>Lederbergia</taxon>
    </lineage>
</organism>
<dbReference type="PANTHER" id="PTHR33360:SF4">
    <property type="entry name" value="TRANSPOSASE IS200-LIKE PROTEIN"/>
    <property type="match status" value="1"/>
</dbReference>
<feature type="domain" description="Transposase IS200-like" evidence="1">
    <location>
        <begin position="6"/>
        <end position="88"/>
    </location>
</feature>
<sequence length="97" mass="11157">MANFHFERWGCEALEVNGEEDHLSIVFSATPQVQLSQMINHFKLETTKSWKRTTIHHDAGFSLWSSGYMLTTIGKIGHNTVLEYIVDQGRKENPLNH</sequence>
<dbReference type="Proteomes" id="UP000679950">
    <property type="component" value="Unassembled WGS sequence"/>
</dbReference>
<dbReference type="InterPro" id="IPR002686">
    <property type="entry name" value="Transposase_17"/>
</dbReference>
<reference evidence="2 3" key="1">
    <citation type="submission" date="2021-03" db="EMBL/GenBank/DDBJ databases">
        <title>Antimicrobial resistance genes in bacteria isolated from Japanese honey, and their potential for conferring macrolide and lincosamide resistance in the American foulbrood pathogen Paenibacillus larvae.</title>
        <authorList>
            <person name="Okamoto M."/>
            <person name="Kumagai M."/>
            <person name="Kanamori H."/>
            <person name="Takamatsu D."/>
        </authorList>
    </citation>
    <scope>NUCLEOTIDE SEQUENCE [LARGE SCALE GENOMIC DNA]</scope>
    <source>
        <strain evidence="2 3">J8TS2</strain>
    </source>
</reference>
<dbReference type="SUPFAM" id="SSF143422">
    <property type="entry name" value="Transposase IS200-like"/>
    <property type="match status" value="1"/>
</dbReference>
<dbReference type="Gene3D" id="3.30.70.1290">
    <property type="entry name" value="Transposase IS200-like"/>
    <property type="match status" value="1"/>
</dbReference>
<accession>A0ABQ4KNI8</accession>
<name>A0ABQ4KNI8_9BACI</name>
<evidence type="ECO:0000313" key="3">
    <source>
        <dbReference type="Proteomes" id="UP000679950"/>
    </source>
</evidence>
<protein>
    <recommendedName>
        <fullName evidence="1">Transposase IS200-like domain-containing protein</fullName>
    </recommendedName>
</protein>
<dbReference type="EMBL" id="BORB01000034">
    <property type="protein sequence ID" value="GIN59041.1"/>
    <property type="molecule type" value="Genomic_DNA"/>
</dbReference>
<evidence type="ECO:0000313" key="2">
    <source>
        <dbReference type="EMBL" id="GIN59041.1"/>
    </source>
</evidence>